<dbReference type="SUPFAM" id="SSF81382">
    <property type="entry name" value="Skp1 dimerisation domain-like"/>
    <property type="match status" value="1"/>
</dbReference>
<dbReference type="InterPro" id="IPR016897">
    <property type="entry name" value="SKP1"/>
</dbReference>
<dbReference type="EMBL" id="OUUW01000021">
    <property type="protein sequence ID" value="SPP89481.1"/>
    <property type="molecule type" value="Genomic_DNA"/>
</dbReference>
<dbReference type="SUPFAM" id="SSF54695">
    <property type="entry name" value="POZ domain"/>
    <property type="match status" value="1"/>
</dbReference>
<feature type="domain" description="SKP1 component POZ" evidence="5">
    <location>
        <begin position="3"/>
        <end position="60"/>
    </location>
</feature>
<dbReference type="PIRSF" id="PIRSF028729">
    <property type="entry name" value="E3_ubiquit_lig_SCF_Skp"/>
    <property type="match status" value="1"/>
</dbReference>
<dbReference type="AlphaFoldDB" id="A0A3B0KVS8"/>
<dbReference type="InterPro" id="IPR036296">
    <property type="entry name" value="SKP1-like_dim_sf"/>
</dbReference>
<feature type="domain" description="SKP1 component dimerisation" evidence="4">
    <location>
        <begin position="98"/>
        <end position="144"/>
    </location>
</feature>
<evidence type="ECO:0000256" key="3">
    <source>
        <dbReference type="PIRNR" id="PIRNR028729"/>
    </source>
</evidence>
<gene>
    <name evidence="6" type="ORF">DGUA_6G019634</name>
</gene>
<dbReference type="Proteomes" id="UP000268350">
    <property type="component" value="Unassembled WGS sequence"/>
</dbReference>
<dbReference type="OMA" id="RILESWM"/>
<dbReference type="InterPro" id="IPR001232">
    <property type="entry name" value="SKP1-like"/>
</dbReference>
<dbReference type="InterPro" id="IPR016073">
    <property type="entry name" value="Skp1_comp_POZ"/>
</dbReference>
<dbReference type="InterPro" id="IPR011333">
    <property type="entry name" value="SKP1/BTB/POZ_sf"/>
</dbReference>
<dbReference type="GO" id="GO:0006511">
    <property type="term" value="P:ubiquitin-dependent protein catabolic process"/>
    <property type="evidence" value="ECO:0007669"/>
    <property type="project" value="InterPro"/>
</dbReference>
<dbReference type="OrthoDB" id="2342932at2759"/>
<dbReference type="Gene3D" id="3.30.710.10">
    <property type="entry name" value="Potassium Channel Kv1.1, Chain A"/>
    <property type="match status" value="1"/>
</dbReference>
<proteinExistence type="inferred from homology"/>
<keyword evidence="6" id="KW-0808">Transferase</keyword>
<reference evidence="7" key="1">
    <citation type="submission" date="2018-01" db="EMBL/GenBank/DDBJ databases">
        <authorList>
            <person name="Alioto T."/>
            <person name="Alioto T."/>
        </authorList>
    </citation>
    <scope>NUCLEOTIDE SEQUENCE [LARGE SCALE GENOMIC DNA]</scope>
</reference>
<dbReference type="UniPathway" id="UPA00143"/>
<dbReference type="STRING" id="7266.A0A3B0KVS8"/>
<organism evidence="6 7">
    <name type="scientific">Drosophila guanche</name>
    <name type="common">Fruit fly</name>
    <dbReference type="NCBI Taxonomy" id="7266"/>
    <lineage>
        <taxon>Eukaryota</taxon>
        <taxon>Metazoa</taxon>
        <taxon>Ecdysozoa</taxon>
        <taxon>Arthropoda</taxon>
        <taxon>Hexapoda</taxon>
        <taxon>Insecta</taxon>
        <taxon>Pterygota</taxon>
        <taxon>Neoptera</taxon>
        <taxon>Endopterygota</taxon>
        <taxon>Diptera</taxon>
        <taxon>Brachycera</taxon>
        <taxon>Muscomorpha</taxon>
        <taxon>Ephydroidea</taxon>
        <taxon>Drosophilidae</taxon>
        <taxon>Drosophila</taxon>
        <taxon>Sophophora</taxon>
    </lineage>
</organism>
<dbReference type="GO" id="GO:0016567">
    <property type="term" value="P:protein ubiquitination"/>
    <property type="evidence" value="ECO:0007669"/>
    <property type="project" value="UniProtKB-UniPathway"/>
</dbReference>
<evidence type="ECO:0000259" key="5">
    <source>
        <dbReference type="Pfam" id="PF03931"/>
    </source>
</evidence>
<comment type="similarity">
    <text evidence="1 3">Belongs to the SKP1 family.</text>
</comment>
<dbReference type="Pfam" id="PF01466">
    <property type="entry name" value="Skp1"/>
    <property type="match status" value="1"/>
</dbReference>
<evidence type="ECO:0000313" key="7">
    <source>
        <dbReference type="Proteomes" id="UP000268350"/>
    </source>
</evidence>
<dbReference type="PANTHER" id="PTHR11165">
    <property type="entry name" value="SKP1"/>
    <property type="match status" value="1"/>
</dbReference>
<evidence type="ECO:0000313" key="6">
    <source>
        <dbReference type="EMBL" id="SPP89481.1"/>
    </source>
</evidence>
<keyword evidence="7" id="KW-1185">Reference proteome</keyword>
<keyword evidence="2 3" id="KW-0833">Ubl conjugation pathway</keyword>
<protein>
    <submittedName>
        <fullName evidence="6">Blast:S-phase kinase-associated protein 1</fullName>
    </submittedName>
</protein>
<dbReference type="SMART" id="SM00512">
    <property type="entry name" value="Skp1"/>
    <property type="match status" value="1"/>
</dbReference>
<comment type="pathway">
    <text evidence="3">Protein modification; protein ubiquitination.</text>
</comment>
<evidence type="ECO:0000259" key="4">
    <source>
        <dbReference type="Pfam" id="PF01466"/>
    </source>
</evidence>
<evidence type="ECO:0000256" key="2">
    <source>
        <dbReference type="ARBA" id="ARBA00022786"/>
    </source>
</evidence>
<keyword evidence="6" id="KW-0418">Kinase</keyword>
<dbReference type="CDD" id="cd18322">
    <property type="entry name" value="BTB_POZ_SKP1"/>
    <property type="match status" value="1"/>
</dbReference>
<evidence type="ECO:0000256" key="1">
    <source>
        <dbReference type="ARBA" id="ARBA00009993"/>
    </source>
</evidence>
<accession>A0A3B0KVS8</accession>
<dbReference type="Pfam" id="PF03931">
    <property type="entry name" value="Skp1_POZ"/>
    <property type="match status" value="1"/>
</dbReference>
<dbReference type="GO" id="GO:0016301">
    <property type="term" value="F:kinase activity"/>
    <property type="evidence" value="ECO:0007669"/>
    <property type="project" value="UniProtKB-KW"/>
</dbReference>
<sequence>MSIVKLQSSDGKTIEVDFDIITRCSGTIKIIMEDWNDAAVPLENINSDILTMVIEWAEFHFNTNASEEDGRRWRQTFVSKNHVALFSLIKAANYLDIKNLHDVTCKTVADMIRGKQTEEMRRILHIKDDTIRSDESMEAMQFQWL</sequence>
<dbReference type="InterPro" id="IPR016072">
    <property type="entry name" value="Skp1_comp_dimer"/>
</dbReference>
<name>A0A3B0KVS8_DROGU</name>